<dbReference type="PROSITE" id="PS50294">
    <property type="entry name" value="WD_REPEATS_REGION"/>
    <property type="match status" value="1"/>
</dbReference>
<sequence length="1156" mass="124872">MPRPLNRTRRRTVRNTLLAGLVTLCVAGGVWVCTAADDGSRFMAVCGFFVSVAALAVAVADYFRPEDEPTDPGALADDLAGTVEDQWSEEAVARSLRDPRVLPLSWSASTRPVGDAPEQVTSAAGQIIRLRLDGRLADRFDDAITQLAEGYGRAPSGRLVVLGEPGAGKTVLAILLALGLLKGRSRRGPVPVLLAASSWDPVSELLDDWIVHTLASSYYSGRHDIPRKLLDRGLLLPILDGLDEIPESARRAAIHAINRALGGDRPIVVTCRSAEYEDVIEGGAPVLRRSPVVEVEPVAVDDVIAYLGDIDWPEGTDWSPVFAHLRAPGNGNSAVTTALSTPLVVSLTRLVYRRSGGNPGDLLDSGRFDCRHAVENHLLARVIDAAYSPELLPSGRPVAGDEPRWDADKARRWLTFLATYLHQHRERDLAWWLMSQRLLSPWIAPGIGMGIGTVLMMTAVGWVSAAGRPDNDPEDALLFATVIGIGFAIVAMVIWYATAGRSPGRLSLTLRGSAQRLRRGFLLGLALVMVPAAPFLAAAYFYIPQADIDRYGRPYDWSLPEVKDYAILLATSITLAMVIGLAVAVHNWLDAPPSRSAQASPPAFVRQDRQSSLAGALGAGVVVSATFAPALAMGSFLALFGMQSIARWEHGNWFSIAATASIAAAGYQDISGFSPGSPTLLIGALYVLPGVTVALLVLLSRAWTRFLIVRAVMALRGQLPWQLLAFLSDARDRGLLRQSGGTYQFRHIRLQEQLARQGSAIASPAHLPHVGAVGTTRRRVVLGASATVVLGVVGRSATDLPDDLSRVVLNDVDPRGRDRMYAATCMAFSHDNRLVATTRNDGTLRVHEWRREELIGDFALPDFEHCWEITFSADNRGLGLNRASAGGRRRAFERRDIDSGRVLPLPHLEERCCVAASGDGRVLAAAEPAGPVRLWDRTGLRRLPDLANGGPVWGIAELHTLAFSHSGRYLAAGDRSRTVCLWDREKHTRVGTTLPTVVHVVSVSELGSVVSITPGLVAMCHLWNAKTHMHKEIPLSHHWAVSGDGTVLATAEEESDDQYVVRLWDTRTGRPRARTTGRSMHPNAVLALSHNGGVLATTSIDGKLELWAARDGRLRGHSAPGHIGAVSSAAFTRNGRFLATGGDDGTVRIWDVPRIL</sequence>
<keyword evidence="4" id="KW-0472">Membrane</keyword>
<keyword evidence="1 3" id="KW-0853">WD repeat</keyword>
<accession>A0ABS4Y7B1</accession>
<dbReference type="InterPro" id="IPR027417">
    <property type="entry name" value="P-loop_NTPase"/>
</dbReference>
<dbReference type="EMBL" id="JAGIOH010000001">
    <property type="protein sequence ID" value="MBP2404673.1"/>
    <property type="molecule type" value="Genomic_DNA"/>
</dbReference>
<evidence type="ECO:0000313" key="6">
    <source>
        <dbReference type="Proteomes" id="UP001519291"/>
    </source>
</evidence>
<comment type="caution">
    <text evidence="5">The sequence shown here is derived from an EMBL/GenBank/DDBJ whole genome shotgun (WGS) entry which is preliminary data.</text>
</comment>
<dbReference type="Proteomes" id="UP001519291">
    <property type="component" value="Unassembled WGS sequence"/>
</dbReference>
<dbReference type="InterPro" id="IPR001680">
    <property type="entry name" value="WD40_rpt"/>
</dbReference>
<gene>
    <name evidence="5" type="ORF">JO379_004142</name>
</gene>
<dbReference type="PANTHER" id="PTHR19879">
    <property type="entry name" value="TRANSCRIPTION INITIATION FACTOR TFIID"/>
    <property type="match status" value="1"/>
</dbReference>
<keyword evidence="4" id="KW-1133">Transmembrane helix</keyword>
<feature type="transmembrane region" description="Helical" evidence="4">
    <location>
        <begin position="679"/>
        <end position="700"/>
    </location>
</feature>
<feature type="transmembrane region" description="Helical" evidence="4">
    <location>
        <begin position="442"/>
        <end position="464"/>
    </location>
</feature>
<dbReference type="GeneID" id="91573523"/>
<dbReference type="SUPFAM" id="SSF50998">
    <property type="entry name" value="Quinoprotein alcohol dehydrogenase-like"/>
    <property type="match status" value="1"/>
</dbReference>
<protein>
    <submittedName>
        <fullName evidence="5">WD40 repeat protein</fullName>
    </submittedName>
</protein>
<name>A0ABS4Y7B1_9ACTN</name>
<dbReference type="InterPro" id="IPR011047">
    <property type="entry name" value="Quinoprotein_ADH-like_sf"/>
</dbReference>
<proteinExistence type="predicted"/>
<feature type="transmembrane region" description="Helical" evidence="4">
    <location>
        <begin position="613"/>
        <end position="638"/>
    </location>
</feature>
<evidence type="ECO:0000256" key="4">
    <source>
        <dbReference type="SAM" id="Phobius"/>
    </source>
</evidence>
<dbReference type="PANTHER" id="PTHR19879:SF9">
    <property type="entry name" value="TRANSCRIPTION INITIATION FACTOR TFIID SUBUNIT 5"/>
    <property type="match status" value="1"/>
</dbReference>
<organism evidence="5 6">
    <name type="scientific">Streptomyces syringium</name>
    <dbReference type="NCBI Taxonomy" id="76729"/>
    <lineage>
        <taxon>Bacteria</taxon>
        <taxon>Bacillati</taxon>
        <taxon>Actinomycetota</taxon>
        <taxon>Actinomycetes</taxon>
        <taxon>Kitasatosporales</taxon>
        <taxon>Streptomycetaceae</taxon>
        <taxon>Streptomyces</taxon>
    </lineage>
</organism>
<feature type="transmembrane region" description="Helical" evidence="4">
    <location>
        <begin position="565"/>
        <end position="585"/>
    </location>
</feature>
<evidence type="ECO:0000313" key="5">
    <source>
        <dbReference type="EMBL" id="MBP2404673.1"/>
    </source>
</evidence>
<evidence type="ECO:0000256" key="3">
    <source>
        <dbReference type="PROSITE-ProRule" id="PRU00221"/>
    </source>
</evidence>
<feature type="transmembrane region" description="Helical" evidence="4">
    <location>
        <begin position="706"/>
        <end position="727"/>
    </location>
</feature>
<dbReference type="PROSITE" id="PS50082">
    <property type="entry name" value="WD_REPEATS_2"/>
    <property type="match status" value="1"/>
</dbReference>
<reference evidence="5 6" key="1">
    <citation type="submission" date="2021-03" db="EMBL/GenBank/DDBJ databases">
        <title>Sequencing the genomes of 1000 actinobacteria strains.</title>
        <authorList>
            <person name="Klenk H.-P."/>
        </authorList>
    </citation>
    <scope>NUCLEOTIDE SEQUENCE [LARGE SCALE GENOMIC DNA]</scope>
    <source>
        <strain evidence="5 6">DSM 41480</strain>
    </source>
</reference>
<keyword evidence="4" id="KW-0812">Transmembrane</keyword>
<feature type="repeat" description="WD" evidence="3">
    <location>
        <begin position="1119"/>
        <end position="1152"/>
    </location>
</feature>
<dbReference type="Pfam" id="PF00400">
    <property type="entry name" value="WD40"/>
    <property type="match status" value="3"/>
</dbReference>
<keyword evidence="2" id="KW-0677">Repeat</keyword>
<evidence type="ECO:0000256" key="2">
    <source>
        <dbReference type="ARBA" id="ARBA00022737"/>
    </source>
</evidence>
<feature type="transmembrane region" description="Helical" evidence="4">
    <location>
        <begin position="42"/>
        <end position="63"/>
    </location>
</feature>
<dbReference type="InterPro" id="IPR019775">
    <property type="entry name" value="WD40_repeat_CS"/>
</dbReference>
<evidence type="ECO:0000256" key="1">
    <source>
        <dbReference type="ARBA" id="ARBA00022574"/>
    </source>
</evidence>
<dbReference type="Gene3D" id="2.130.10.10">
    <property type="entry name" value="YVTN repeat-like/Quinoprotein amine dehydrogenase"/>
    <property type="match status" value="2"/>
</dbReference>
<feature type="transmembrane region" description="Helical" evidence="4">
    <location>
        <begin position="520"/>
        <end position="543"/>
    </location>
</feature>
<dbReference type="PROSITE" id="PS00678">
    <property type="entry name" value="WD_REPEATS_1"/>
    <property type="match status" value="1"/>
</dbReference>
<keyword evidence="6" id="KW-1185">Reference proteome</keyword>
<feature type="transmembrane region" description="Helical" evidence="4">
    <location>
        <begin position="476"/>
        <end position="499"/>
    </location>
</feature>
<dbReference type="Gene3D" id="3.40.50.300">
    <property type="entry name" value="P-loop containing nucleotide triphosphate hydrolases"/>
    <property type="match status" value="1"/>
</dbReference>
<dbReference type="SUPFAM" id="SSF52540">
    <property type="entry name" value="P-loop containing nucleoside triphosphate hydrolases"/>
    <property type="match status" value="1"/>
</dbReference>
<dbReference type="InterPro" id="IPR015943">
    <property type="entry name" value="WD40/YVTN_repeat-like_dom_sf"/>
</dbReference>
<dbReference type="SMART" id="SM00320">
    <property type="entry name" value="WD40"/>
    <property type="match status" value="5"/>
</dbReference>
<dbReference type="RefSeq" id="WP_209516349.1">
    <property type="nucleotide sequence ID" value="NZ_JAGIOH010000001.1"/>
</dbReference>